<dbReference type="PANTHER" id="PTHR19443:SF86">
    <property type="entry name" value="HEXOKINASE"/>
    <property type="match status" value="1"/>
</dbReference>
<dbReference type="Pfam" id="PF03727">
    <property type="entry name" value="Hexokinase_2"/>
    <property type="match status" value="2"/>
</dbReference>
<gene>
    <name evidence="15" type="ORF">GDO78_006122</name>
</gene>
<keyword evidence="5" id="KW-0808">Transferase</keyword>
<comment type="catalytic activity">
    <reaction evidence="11">
        <text>D-fructose + ATP = D-fructose 6-phosphate + ADP + H(+)</text>
        <dbReference type="Rhea" id="RHEA:16125"/>
        <dbReference type="ChEBI" id="CHEBI:15378"/>
        <dbReference type="ChEBI" id="CHEBI:30616"/>
        <dbReference type="ChEBI" id="CHEBI:37721"/>
        <dbReference type="ChEBI" id="CHEBI:61527"/>
        <dbReference type="ChEBI" id="CHEBI:456216"/>
        <dbReference type="EC" id="2.7.1.1"/>
    </reaction>
    <physiologicalReaction direction="left-to-right" evidence="11">
        <dbReference type="Rhea" id="RHEA:16126"/>
    </physiologicalReaction>
</comment>
<dbReference type="EC" id="2.7.1.1" evidence="4"/>
<evidence type="ECO:0000256" key="1">
    <source>
        <dbReference type="ARBA" id="ARBA00004888"/>
    </source>
</evidence>
<dbReference type="GO" id="GO:0005524">
    <property type="term" value="F:ATP binding"/>
    <property type="evidence" value="ECO:0007669"/>
    <property type="project" value="UniProtKB-KW"/>
</dbReference>
<evidence type="ECO:0000256" key="2">
    <source>
        <dbReference type="ARBA" id="ARBA00005028"/>
    </source>
</evidence>
<dbReference type="UniPathway" id="UPA00242"/>
<keyword evidence="6" id="KW-0547">Nucleotide-binding</keyword>
<dbReference type="InterPro" id="IPR022673">
    <property type="entry name" value="Hexokinase_C"/>
</dbReference>
<dbReference type="Gene3D" id="3.40.367.20">
    <property type="match status" value="2"/>
</dbReference>
<dbReference type="InterPro" id="IPR043129">
    <property type="entry name" value="ATPase_NBD"/>
</dbReference>
<reference evidence="15" key="1">
    <citation type="thesis" date="2020" institute="ProQuest LLC" country="789 East Eisenhower Parkway, Ann Arbor, MI, USA">
        <title>Comparative Genomics and Chromosome Evolution.</title>
        <authorList>
            <person name="Mudd A.B."/>
        </authorList>
    </citation>
    <scope>NUCLEOTIDE SEQUENCE</scope>
    <source>
        <strain evidence="15">HN-11 Male</strain>
        <tissue evidence="15">Kidney and liver</tissue>
    </source>
</reference>
<dbReference type="SUPFAM" id="SSF53067">
    <property type="entry name" value="Actin-like ATPase domain"/>
    <property type="match status" value="4"/>
</dbReference>
<proteinExistence type="inferred from homology"/>
<dbReference type="AlphaFoldDB" id="A0A8J6FMD9"/>
<keyword evidence="16" id="KW-1185">Reference proteome</keyword>
<comment type="catalytic activity">
    <reaction evidence="12">
        <text>D-glucose + ATP = D-glucose 6-phosphate + ADP + H(+)</text>
        <dbReference type="Rhea" id="RHEA:17825"/>
        <dbReference type="ChEBI" id="CHEBI:4167"/>
        <dbReference type="ChEBI" id="CHEBI:15378"/>
        <dbReference type="ChEBI" id="CHEBI:30616"/>
        <dbReference type="ChEBI" id="CHEBI:61548"/>
        <dbReference type="ChEBI" id="CHEBI:456216"/>
        <dbReference type="EC" id="2.7.1.1"/>
    </reaction>
    <physiologicalReaction direction="left-to-right" evidence="12">
        <dbReference type="Rhea" id="RHEA:17826"/>
    </physiologicalReaction>
</comment>
<dbReference type="GO" id="GO:0006096">
    <property type="term" value="P:glycolytic process"/>
    <property type="evidence" value="ECO:0007669"/>
    <property type="project" value="UniProtKB-UniPathway"/>
</dbReference>
<accession>A0A8J6FMD9</accession>
<dbReference type="PRINTS" id="PR00475">
    <property type="entry name" value="HEXOKINASE"/>
</dbReference>
<dbReference type="Pfam" id="PF00349">
    <property type="entry name" value="Hexokinase_1"/>
    <property type="match status" value="2"/>
</dbReference>
<protein>
    <recommendedName>
        <fullName evidence="4">hexokinase</fullName>
        <ecNumber evidence="4">2.7.1.1</ecNumber>
    </recommendedName>
</protein>
<feature type="domain" description="Hexokinase C-terminal" evidence="14">
    <location>
        <begin position="681"/>
        <end position="912"/>
    </location>
</feature>
<dbReference type="FunFam" id="3.30.420.40:FF:000805">
    <property type="entry name" value="Hexokinase-2"/>
    <property type="match status" value="1"/>
</dbReference>
<dbReference type="PANTHER" id="PTHR19443">
    <property type="entry name" value="HEXOKINASE"/>
    <property type="match status" value="1"/>
</dbReference>
<comment type="caution">
    <text evidence="15">The sequence shown here is derived from an EMBL/GenBank/DDBJ whole genome shotgun (WGS) entry which is preliminary data.</text>
</comment>
<evidence type="ECO:0000256" key="10">
    <source>
        <dbReference type="ARBA" id="ARBA00044613"/>
    </source>
</evidence>
<dbReference type="FunFam" id="3.40.367.20:FF:000001">
    <property type="entry name" value="Hexokinase 1"/>
    <property type="match status" value="2"/>
</dbReference>
<dbReference type="InterPro" id="IPR019807">
    <property type="entry name" value="Hexokinase_BS"/>
</dbReference>
<dbReference type="GO" id="GO:0005536">
    <property type="term" value="F:D-glucose binding"/>
    <property type="evidence" value="ECO:0007669"/>
    <property type="project" value="InterPro"/>
</dbReference>
<keyword evidence="8" id="KW-0067">ATP-binding</keyword>
<evidence type="ECO:0000256" key="9">
    <source>
        <dbReference type="ARBA" id="ARBA00023152"/>
    </source>
</evidence>
<keyword evidence="9" id="KW-0324">Glycolysis</keyword>
<comment type="similarity">
    <text evidence="3">Belongs to the hexokinase family.</text>
</comment>
<feature type="domain" description="Hexokinase N-terminal" evidence="13">
    <location>
        <begin position="468"/>
        <end position="643"/>
    </location>
</feature>
<evidence type="ECO:0000256" key="11">
    <source>
        <dbReference type="ARBA" id="ARBA00047905"/>
    </source>
</evidence>
<evidence type="ECO:0000256" key="7">
    <source>
        <dbReference type="ARBA" id="ARBA00022777"/>
    </source>
</evidence>
<evidence type="ECO:0000313" key="16">
    <source>
        <dbReference type="Proteomes" id="UP000770717"/>
    </source>
</evidence>
<dbReference type="PROSITE" id="PS51748">
    <property type="entry name" value="HEXOKINASE_2"/>
    <property type="match status" value="2"/>
</dbReference>
<evidence type="ECO:0000256" key="4">
    <source>
        <dbReference type="ARBA" id="ARBA00012324"/>
    </source>
</evidence>
<evidence type="ECO:0000313" key="15">
    <source>
        <dbReference type="EMBL" id="KAG9490632.1"/>
    </source>
</evidence>
<dbReference type="OrthoDB" id="419537at2759"/>
<evidence type="ECO:0000256" key="12">
    <source>
        <dbReference type="ARBA" id="ARBA00048160"/>
    </source>
</evidence>
<dbReference type="UniPathway" id="UPA00109">
    <property type="reaction ID" value="UER00180"/>
</dbReference>
<comment type="pathway">
    <text evidence="1">Carbohydrate degradation; glycolysis; D-glyceraldehyde 3-phosphate and glycerone phosphate from D-glucose: step 1/4.</text>
</comment>
<dbReference type="InterPro" id="IPR001312">
    <property type="entry name" value="Hexokinase"/>
</dbReference>
<organism evidence="15 16">
    <name type="scientific">Eleutherodactylus coqui</name>
    <name type="common">Puerto Rican coqui</name>
    <dbReference type="NCBI Taxonomy" id="57060"/>
    <lineage>
        <taxon>Eukaryota</taxon>
        <taxon>Metazoa</taxon>
        <taxon>Chordata</taxon>
        <taxon>Craniata</taxon>
        <taxon>Vertebrata</taxon>
        <taxon>Euteleostomi</taxon>
        <taxon>Amphibia</taxon>
        <taxon>Batrachia</taxon>
        <taxon>Anura</taxon>
        <taxon>Neobatrachia</taxon>
        <taxon>Hyloidea</taxon>
        <taxon>Eleutherodactylidae</taxon>
        <taxon>Eleutherodactylinae</taxon>
        <taxon>Eleutherodactylus</taxon>
        <taxon>Eleutherodactylus</taxon>
    </lineage>
</organism>
<dbReference type="GO" id="GO:0005739">
    <property type="term" value="C:mitochondrion"/>
    <property type="evidence" value="ECO:0007669"/>
    <property type="project" value="TreeGrafter"/>
</dbReference>
<dbReference type="EMBL" id="WNTK01000002">
    <property type="protein sequence ID" value="KAG9490632.1"/>
    <property type="molecule type" value="Genomic_DNA"/>
</dbReference>
<evidence type="ECO:0000256" key="3">
    <source>
        <dbReference type="ARBA" id="ARBA00009225"/>
    </source>
</evidence>
<keyword evidence="7" id="KW-0418">Kinase</keyword>
<evidence type="ECO:0000256" key="8">
    <source>
        <dbReference type="ARBA" id="ARBA00022840"/>
    </source>
</evidence>
<dbReference type="GO" id="GO:0005829">
    <property type="term" value="C:cytosol"/>
    <property type="evidence" value="ECO:0007669"/>
    <property type="project" value="TreeGrafter"/>
</dbReference>
<feature type="domain" description="Hexokinase C-terminal" evidence="14">
    <location>
        <begin position="224"/>
        <end position="457"/>
    </location>
</feature>
<evidence type="ECO:0000259" key="14">
    <source>
        <dbReference type="Pfam" id="PF03727"/>
    </source>
</evidence>
<evidence type="ECO:0000256" key="6">
    <source>
        <dbReference type="ARBA" id="ARBA00022741"/>
    </source>
</evidence>
<dbReference type="GO" id="GO:0004340">
    <property type="term" value="F:glucokinase activity"/>
    <property type="evidence" value="ECO:0007669"/>
    <property type="project" value="TreeGrafter"/>
</dbReference>
<dbReference type="Proteomes" id="UP000770717">
    <property type="component" value="Unassembled WGS sequence"/>
</dbReference>
<dbReference type="GO" id="GO:0001678">
    <property type="term" value="P:intracellular glucose homeostasis"/>
    <property type="evidence" value="ECO:0007669"/>
    <property type="project" value="InterPro"/>
</dbReference>
<dbReference type="Gene3D" id="3.30.420.40">
    <property type="match status" value="2"/>
</dbReference>
<comment type="catalytic activity">
    <reaction evidence="10">
        <text>a D-hexose + ATP = a D-hexose 6-phosphate + ADP + H(+)</text>
        <dbReference type="Rhea" id="RHEA:22740"/>
        <dbReference type="ChEBI" id="CHEBI:4194"/>
        <dbReference type="ChEBI" id="CHEBI:15378"/>
        <dbReference type="ChEBI" id="CHEBI:30616"/>
        <dbReference type="ChEBI" id="CHEBI:229467"/>
        <dbReference type="ChEBI" id="CHEBI:456216"/>
        <dbReference type="EC" id="2.7.1.1"/>
    </reaction>
    <physiologicalReaction direction="left-to-right" evidence="10">
        <dbReference type="Rhea" id="RHEA:22741"/>
    </physiologicalReaction>
</comment>
<evidence type="ECO:0000256" key="5">
    <source>
        <dbReference type="ARBA" id="ARBA00022679"/>
    </source>
</evidence>
<dbReference type="FunFam" id="3.30.420.40:FF:000095">
    <property type="entry name" value="Phosphotransferase"/>
    <property type="match status" value="1"/>
</dbReference>
<comment type="pathway">
    <text evidence="2">Carbohydrate metabolism; hexose metabolism.</text>
</comment>
<dbReference type="GO" id="GO:0008865">
    <property type="term" value="F:fructokinase activity"/>
    <property type="evidence" value="ECO:0007669"/>
    <property type="project" value="TreeGrafter"/>
</dbReference>
<name>A0A8J6FMD9_ELECQ</name>
<dbReference type="GO" id="GO:0006006">
    <property type="term" value="P:glucose metabolic process"/>
    <property type="evidence" value="ECO:0007669"/>
    <property type="project" value="UniProtKB-ARBA"/>
</dbReference>
<sequence>MAASPILASLQISLSHLSSVQVQKCLQPLYLTQKQLEDVRDLMADNMERGLKAEPDHPPTLKMLPTYVHSTPHGTECGEFLVLDLGGAKFRIVYVMLDGSRGVEMDNEVYGIPEEIMSGTGETLFDHVAECLGRFLEKRKIKDKIFPLGFTFSFPCQQSQLDKSVLISWTKGFSCSGVEGQDVVQLLKDAVHRRGDFKVDVIAIVNDTVGTMMSCGYKDHSCEVGFIVGTGTNVCYMEDMGNVEAVEGDEGKMCINVEWGALGDDGGLRDIETEYDQQIDKTSHAPGKQRFDKMTSGMYMGEIVRQILIKLANKGLLFGGVTTSQLLAKEAIQTKDVSEIENDDSGLSNAKALLTSLGLNPTEQDCVLVKCVCSAVSTRSAKLCAAGLAAVANRIKNNHHDPMGPITVGVDGSVYKTNPKFAEHLHQTLKKLVPDCQIKFLVSEDGSGKGTAIVTAVAQRLADQRQLIDKILEPFIMTQAKLKEVQKRMHKEMEIGLQKSTQPKAIVKMLPTFVRATPNGTERGEFLALDLGGTNFRVLYTHVGLRNEGGVQMLSKTFSLSTEVIQGTGEGLFDHIVDCITEFQKENNLQGKRLPLGFTFSFPCKQNSLDQGILISWTKGFSASGCVGNDVVGLLREAAIRKQHVTSHKHSGKVCVRGVRGETRSSATGHYNSDNPCCTSLLTGTGTNACYMEEMKNVELLDGDDGQMCINMEWGAFGDNGTLNDITTTFDQDVDKNSINPEKQRYEKMISGMYLGEIVRKVLIKLTQEKVLFGGKISEKLNTNGLFPTKFLSSIESDTLGLLQVRSILTELGLKSTCDDTVLVKEVCTTVSRRAGQLCASGIAAVVEKIRENRGLEHLRITVGVDGTLYKLHPHFAGVVKKTVKMLAPKCEVTFRLSEDGSGKGAALITAVACRVAGGEPLPA</sequence>
<evidence type="ECO:0000259" key="13">
    <source>
        <dbReference type="Pfam" id="PF00349"/>
    </source>
</evidence>
<dbReference type="PROSITE" id="PS00378">
    <property type="entry name" value="HEXOKINASE_1"/>
    <property type="match status" value="2"/>
</dbReference>
<feature type="domain" description="Hexokinase N-terminal" evidence="13">
    <location>
        <begin position="21"/>
        <end position="217"/>
    </location>
</feature>
<dbReference type="InterPro" id="IPR022672">
    <property type="entry name" value="Hexokinase_N"/>
</dbReference>